<dbReference type="NCBIfam" id="TIGR01840">
    <property type="entry name" value="esterase_phb"/>
    <property type="match status" value="1"/>
</dbReference>
<name>A0A6M0K506_9GAMM</name>
<dbReference type="GO" id="GO:0005576">
    <property type="term" value="C:extracellular region"/>
    <property type="evidence" value="ECO:0007669"/>
    <property type="project" value="InterPro"/>
</dbReference>
<dbReference type="Proteomes" id="UP000483379">
    <property type="component" value="Unassembled WGS sequence"/>
</dbReference>
<evidence type="ECO:0000313" key="4">
    <source>
        <dbReference type="Proteomes" id="UP000483379"/>
    </source>
</evidence>
<dbReference type="RefSeq" id="WP_164455049.1">
    <property type="nucleotide sequence ID" value="NZ_JAAIJQ010000086.1"/>
</dbReference>
<dbReference type="AlphaFoldDB" id="A0A6M0K506"/>
<accession>A0A6M0K506</accession>
<dbReference type="PANTHER" id="PTHR43037:SF1">
    <property type="entry name" value="BLL1128 PROTEIN"/>
    <property type="match status" value="1"/>
</dbReference>
<keyword evidence="4" id="KW-1185">Reference proteome</keyword>
<sequence length="340" mass="35853">MRGHRLVWGLGLGLSLMTLLALAAAYLGVLCQWWGLGCLDPCGALRQVEGFGRNPGRLQMCVYVPDGLPRQSPLVVVLHGCSQGAEDTAKGAGWTEIADARGLALLLPQQMTPNNLGRCFNWFLPRDAMSAAAGGSGEAVSIREMIAWMLEGPYAPDPDRIYVSGFSAGGAMTAALLADYPSLFAAGAIFAGVPYGCASSTAEAIACMTLGRDLPGQIWAERISRAGMAAAAAESPSVKLSVWQGAADKTVAPLNAQKIVEGWLSLLDVDPRPDRVLRVEGARYLGYEDASGTLVVERYLIPGLGHAVPVDAAAGCGSPGRYFRDIGLCASRRIVDFWGL</sequence>
<comment type="caution">
    <text evidence="3">The sequence shown here is derived from an EMBL/GenBank/DDBJ whole genome shotgun (WGS) entry which is preliminary data.</text>
</comment>
<dbReference type="Gene3D" id="3.40.50.1820">
    <property type="entry name" value="alpha/beta hydrolase"/>
    <property type="match status" value="1"/>
</dbReference>
<dbReference type="PANTHER" id="PTHR43037">
    <property type="entry name" value="UNNAMED PRODUCT-RELATED"/>
    <property type="match status" value="1"/>
</dbReference>
<keyword evidence="1" id="KW-0732">Signal</keyword>
<organism evidence="3 4">
    <name type="scientific">Thiorhodococcus minor</name>
    <dbReference type="NCBI Taxonomy" id="57489"/>
    <lineage>
        <taxon>Bacteria</taxon>
        <taxon>Pseudomonadati</taxon>
        <taxon>Pseudomonadota</taxon>
        <taxon>Gammaproteobacteria</taxon>
        <taxon>Chromatiales</taxon>
        <taxon>Chromatiaceae</taxon>
        <taxon>Thiorhodococcus</taxon>
    </lineage>
</organism>
<dbReference type="EMBL" id="JAAIJQ010000086">
    <property type="protein sequence ID" value="NEV64371.1"/>
    <property type="molecule type" value="Genomic_DNA"/>
</dbReference>
<proteinExistence type="predicted"/>
<evidence type="ECO:0000313" key="3">
    <source>
        <dbReference type="EMBL" id="NEV64371.1"/>
    </source>
</evidence>
<reference evidence="3 4" key="1">
    <citation type="submission" date="2020-02" db="EMBL/GenBank/DDBJ databases">
        <title>Genome sequences of Thiorhodococcus mannitoliphagus and Thiorhodococcus minor, purple sulfur photosynthetic bacteria in the gammaproteobacterial family, Chromatiaceae.</title>
        <authorList>
            <person name="Aviles F.A."/>
            <person name="Meyer T.E."/>
            <person name="Kyndt J.A."/>
        </authorList>
    </citation>
    <scope>NUCLEOTIDE SEQUENCE [LARGE SCALE GENOMIC DNA]</scope>
    <source>
        <strain evidence="3 4">DSM 11518</strain>
    </source>
</reference>
<dbReference type="InterPro" id="IPR050955">
    <property type="entry name" value="Plant_Biomass_Hydrol_Est"/>
</dbReference>
<gene>
    <name evidence="3" type="ORF">G3446_21225</name>
</gene>
<dbReference type="GO" id="GO:0016787">
    <property type="term" value="F:hydrolase activity"/>
    <property type="evidence" value="ECO:0007669"/>
    <property type="project" value="UniProtKB-KW"/>
</dbReference>
<dbReference type="Pfam" id="PF10503">
    <property type="entry name" value="Esterase_PHB"/>
    <property type="match status" value="1"/>
</dbReference>
<protein>
    <submittedName>
        <fullName evidence="3">PHB depolymerase family esterase</fullName>
    </submittedName>
</protein>
<evidence type="ECO:0000256" key="2">
    <source>
        <dbReference type="ARBA" id="ARBA00022801"/>
    </source>
</evidence>
<evidence type="ECO:0000256" key="1">
    <source>
        <dbReference type="ARBA" id="ARBA00022729"/>
    </source>
</evidence>
<dbReference type="InterPro" id="IPR010126">
    <property type="entry name" value="Esterase_phb"/>
</dbReference>
<dbReference type="SUPFAM" id="SSF53474">
    <property type="entry name" value="alpha/beta-Hydrolases"/>
    <property type="match status" value="2"/>
</dbReference>
<dbReference type="InterPro" id="IPR029058">
    <property type="entry name" value="AB_hydrolase_fold"/>
</dbReference>
<keyword evidence="2" id="KW-0378">Hydrolase</keyword>